<dbReference type="Pfam" id="PF00378">
    <property type="entry name" value="ECH_1"/>
    <property type="match status" value="1"/>
</dbReference>
<dbReference type="InterPro" id="IPR001753">
    <property type="entry name" value="Enoyl-CoA_hydra/iso"/>
</dbReference>
<dbReference type="Gene3D" id="1.10.12.10">
    <property type="entry name" value="Lyase 2-enoyl-coa Hydratase, Chain A, domain 2"/>
    <property type="match status" value="1"/>
</dbReference>
<keyword evidence="3" id="KW-0413">Isomerase</keyword>
<dbReference type="Gene3D" id="3.90.226.10">
    <property type="entry name" value="2-enoyl-CoA Hydratase, Chain A, domain 1"/>
    <property type="match status" value="1"/>
</dbReference>
<dbReference type="Proteomes" id="UP000050502">
    <property type="component" value="Unassembled WGS sequence"/>
</dbReference>
<reference evidence="4 6" key="2">
    <citation type="submission" date="2015-07" db="EMBL/GenBank/DDBJ databases">
        <title>Whole genome sequence of Ardenticatena maritima DSM 23922.</title>
        <authorList>
            <person name="Hemp J."/>
            <person name="Ward L.M."/>
            <person name="Pace L.A."/>
            <person name="Fischer W.W."/>
        </authorList>
    </citation>
    <scope>NUCLEOTIDE SEQUENCE [LARGE SCALE GENOMIC DNA]</scope>
    <source>
        <strain evidence="4 6">110S</strain>
    </source>
</reference>
<dbReference type="InterPro" id="IPR029045">
    <property type="entry name" value="ClpP/crotonase-like_dom_sf"/>
</dbReference>
<dbReference type="CDD" id="cd06558">
    <property type="entry name" value="crotonase-like"/>
    <property type="match status" value="1"/>
</dbReference>
<dbReference type="FunFam" id="1.10.12.10:FF:000001">
    <property type="entry name" value="Probable enoyl-CoA hydratase, mitochondrial"/>
    <property type="match status" value="1"/>
</dbReference>
<reference evidence="5" key="3">
    <citation type="submission" date="2015-08" db="EMBL/GenBank/DDBJ databases">
        <title>Draft Genome Sequence of a Heterotrophic Facultative Anaerobic Bacterium Ardenticatena maritima Strain 110S.</title>
        <authorList>
            <person name="Kawaichi S."/>
            <person name="Yoshida T."/>
            <person name="Sako Y."/>
            <person name="Nakamura R."/>
        </authorList>
    </citation>
    <scope>NUCLEOTIDE SEQUENCE [LARGE SCALE GENOMIC DNA]</scope>
    <source>
        <strain evidence="5">110S</strain>
    </source>
</reference>
<dbReference type="PANTHER" id="PTHR43802">
    <property type="entry name" value="ENOYL-COA HYDRATASE"/>
    <property type="match status" value="1"/>
</dbReference>
<dbReference type="PANTHER" id="PTHR43802:SF1">
    <property type="entry name" value="IP11341P-RELATED"/>
    <property type="match status" value="1"/>
</dbReference>
<dbReference type="InterPro" id="IPR014748">
    <property type="entry name" value="Enoyl-CoA_hydra_C"/>
</dbReference>
<dbReference type="STRING" id="872965.SE16_14505"/>
<evidence type="ECO:0000313" key="6">
    <source>
        <dbReference type="Proteomes" id="UP000050502"/>
    </source>
</evidence>
<dbReference type="SUPFAM" id="SSF52096">
    <property type="entry name" value="ClpP/crotonase"/>
    <property type="match status" value="1"/>
</dbReference>
<gene>
    <name evidence="3" type="primary">paaG</name>
    <name evidence="3" type="ORF">ARMA_2326</name>
    <name evidence="4" type="ORF">SE16_14505</name>
</gene>
<accession>A0A0M8K8C9</accession>
<evidence type="ECO:0000313" key="3">
    <source>
        <dbReference type="EMBL" id="GAP63903.1"/>
    </source>
</evidence>
<dbReference type="RefSeq" id="WP_054493681.1">
    <property type="nucleotide sequence ID" value="NZ_BBZA01000210.1"/>
</dbReference>
<proteinExistence type="inferred from homology"/>
<comment type="caution">
    <text evidence="3">The sequence shown here is derived from an EMBL/GenBank/DDBJ whole genome shotgun (WGS) entry which is preliminary data.</text>
</comment>
<organism evidence="3 5">
    <name type="scientific">Ardenticatena maritima</name>
    <dbReference type="NCBI Taxonomy" id="872965"/>
    <lineage>
        <taxon>Bacteria</taxon>
        <taxon>Bacillati</taxon>
        <taxon>Chloroflexota</taxon>
        <taxon>Ardenticatenia</taxon>
        <taxon>Ardenticatenales</taxon>
        <taxon>Ardenticatenaceae</taxon>
        <taxon>Ardenticatena</taxon>
    </lineage>
</organism>
<dbReference type="OrthoDB" id="9777977at2"/>
<dbReference type="Proteomes" id="UP000037784">
    <property type="component" value="Unassembled WGS sequence"/>
</dbReference>
<evidence type="ECO:0000256" key="1">
    <source>
        <dbReference type="ARBA" id="ARBA00005254"/>
    </source>
</evidence>
<dbReference type="EC" id="5.3.3.18" evidence="3"/>
<sequence>MSEKLLVHREGHITTLTINRPEIRNAVDPETMIAIREAVEACEDDGTRVIVLTGAGGAFSSGADIKAALSMGITPDKAYQALTEAYAPAIQAIHRSRCPVIAAVDGIAAGIGLDLALVCDLRLASERAAFAELFINVGLVPDGGGTYTLPRLVGMGRALELIFTGERIDAHRAYEIGLVNRVYPTDTFADDVHAFAAMLAEKSPLALARAKRAVRESLNATLEEAMAREAQFQYEIFNSEDGFEGFIAFLEKRKPRWKGR</sequence>
<dbReference type="InParanoid" id="A0A0M8K8C9"/>
<evidence type="ECO:0000313" key="4">
    <source>
        <dbReference type="EMBL" id="KPL86486.1"/>
    </source>
</evidence>
<name>A0A0M8K8C9_9CHLR</name>
<keyword evidence="5" id="KW-1185">Reference proteome</keyword>
<reference evidence="3 5" key="1">
    <citation type="journal article" date="2015" name="Genome Announc.">
        <title>Draft Genome Sequence of a Heterotrophic Facultative Anaerobic Thermophilic Bacterium, Ardenticatena maritima Strain 110ST.</title>
        <authorList>
            <person name="Kawaichi S."/>
            <person name="Yoshida T."/>
            <person name="Sako Y."/>
            <person name="Nakamura R."/>
        </authorList>
    </citation>
    <scope>NUCLEOTIDE SEQUENCE [LARGE SCALE GENOMIC DNA]</scope>
    <source>
        <strain evidence="3 5">110S</strain>
    </source>
</reference>
<evidence type="ECO:0000313" key="5">
    <source>
        <dbReference type="Proteomes" id="UP000037784"/>
    </source>
</evidence>
<dbReference type="FunCoup" id="A0A0M8K8C9">
    <property type="interactions" value="20"/>
</dbReference>
<comment type="similarity">
    <text evidence="1">Belongs to the enoyl-CoA hydratase/isomerase family.</text>
</comment>
<dbReference type="EMBL" id="LGKN01000009">
    <property type="protein sequence ID" value="KPL86486.1"/>
    <property type="molecule type" value="Genomic_DNA"/>
</dbReference>
<dbReference type="AlphaFoldDB" id="A0A0M8K8C9"/>
<dbReference type="GO" id="GO:0016853">
    <property type="term" value="F:isomerase activity"/>
    <property type="evidence" value="ECO:0007669"/>
    <property type="project" value="UniProtKB-KW"/>
</dbReference>
<keyword evidence="2" id="KW-0456">Lyase</keyword>
<dbReference type="EMBL" id="BBZA01000210">
    <property type="protein sequence ID" value="GAP63903.1"/>
    <property type="molecule type" value="Genomic_DNA"/>
</dbReference>
<dbReference type="GO" id="GO:0016836">
    <property type="term" value="F:hydro-lyase activity"/>
    <property type="evidence" value="ECO:0007669"/>
    <property type="project" value="UniProtKB-ARBA"/>
</dbReference>
<evidence type="ECO:0000256" key="2">
    <source>
        <dbReference type="ARBA" id="ARBA00023239"/>
    </source>
</evidence>
<protein>
    <submittedName>
        <fullName evidence="3">2-(1,2-epoxy-1,2-dihydrophenyl)acetyl-CoA isomerase</fullName>
        <ecNumber evidence="3">5.3.3.18</ecNumber>
    </submittedName>
</protein>